<dbReference type="RefSeq" id="XP_010698922.1">
    <property type="nucleotide sequence ID" value="XM_010700620.1"/>
</dbReference>
<gene>
    <name evidence="2" type="ORF">LPMP_211360</name>
</gene>
<dbReference type="GeneID" id="22574958"/>
<feature type="region of interest" description="Disordered" evidence="1">
    <location>
        <begin position="1"/>
        <end position="232"/>
    </location>
</feature>
<feature type="region of interest" description="Disordered" evidence="1">
    <location>
        <begin position="266"/>
        <end position="335"/>
    </location>
</feature>
<dbReference type="Proteomes" id="UP000063063">
    <property type="component" value="Chromosome 21"/>
</dbReference>
<dbReference type="EMBL" id="CP009390">
    <property type="protein sequence ID" value="AIN98215.1"/>
    <property type="molecule type" value="Genomic_DNA"/>
</dbReference>
<feature type="compositionally biased region" description="Polar residues" evidence="1">
    <location>
        <begin position="160"/>
        <end position="179"/>
    </location>
</feature>
<feature type="compositionally biased region" description="Polar residues" evidence="1">
    <location>
        <begin position="450"/>
        <end position="469"/>
    </location>
</feature>
<dbReference type="KEGG" id="lpan:LPMP_211360"/>
<feature type="compositionally biased region" description="Polar residues" evidence="1">
    <location>
        <begin position="134"/>
        <end position="144"/>
    </location>
</feature>
<protein>
    <submittedName>
        <fullName evidence="2">Uncharacterized protein</fullName>
    </submittedName>
</protein>
<organism evidence="2 3">
    <name type="scientific">Leishmania panamensis</name>
    <dbReference type="NCBI Taxonomy" id="5679"/>
    <lineage>
        <taxon>Eukaryota</taxon>
        <taxon>Discoba</taxon>
        <taxon>Euglenozoa</taxon>
        <taxon>Kinetoplastea</taxon>
        <taxon>Metakinetoplastina</taxon>
        <taxon>Trypanosomatida</taxon>
        <taxon>Trypanosomatidae</taxon>
        <taxon>Leishmaniinae</taxon>
        <taxon>Leishmania</taxon>
        <taxon>Leishmania guyanensis species complex</taxon>
    </lineage>
</organism>
<feature type="compositionally biased region" description="Polar residues" evidence="1">
    <location>
        <begin position="63"/>
        <end position="77"/>
    </location>
</feature>
<feature type="compositionally biased region" description="Low complexity" evidence="1">
    <location>
        <begin position="188"/>
        <end position="199"/>
    </location>
</feature>
<dbReference type="eggNOG" id="ENOG502SCRK">
    <property type="taxonomic scope" value="Eukaryota"/>
</dbReference>
<reference evidence="2 3" key="1">
    <citation type="journal article" date="2015" name="Sci. Rep.">
        <title>The genome of Leishmania panamensis: insights into genomics of the L. (Viannia) subgenus.</title>
        <authorList>
            <person name="Llanes A."/>
            <person name="Restrepo C.M."/>
            <person name="Vecchio G.D."/>
            <person name="Anguizola F.J."/>
            <person name="Lleonart R."/>
        </authorList>
    </citation>
    <scope>NUCLEOTIDE SEQUENCE [LARGE SCALE GENOMIC DNA]</scope>
    <source>
        <strain evidence="2 3">MHOM/PA/94/PSC-1</strain>
    </source>
</reference>
<feature type="compositionally biased region" description="Polar residues" evidence="1">
    <location>
        <begin position="219"/>
        <end position="231"/>
    </location>
</feature>
<evidence type="ECO:0000313" key="3">
    <source>
        <dbReference type="Proteomes" id="UP000063063"/>
    </source>
</evidence>
<feature type="region of interest" description="Disordered" evidence="1">
    <location>
        <begin position="394"/>
        <end position="473"/>
    </location>
</feature>
<name>A0A088RQT5_LEIPA</name>
<feature type="compositionally biased region" description="Pro residues" evidence="1">
    <location>
        <begin position="283"/>
        <end position="295"/>
    </location>
</feature>
<feature type="compositionally biased region" description="Basic and acidic residues" evidence="1">
    <location>
        <begin position="314"/>
        <end position="332"/>
    </location>
</feature>
<accession>A0A088RQT5</accession>
<feature type="compositionally biased region" description="Low complexity" evidence="1">
    <location>
        <begin position="206"/>
        <end position="218"/>
    </location>
</feature>
<feature type="compositionally biased region" description="Low complexity" evidence="1">
    <location>
        <begin position="89"/>
        <end position="98"/>
    </location>
</feature>
<sequence>MQTHTRSSDARTLQTVTATASETNSVRTGGSSASNSPSHRLRRSNLPAPLAPEVLSRPLPVSQRPNGVSSCPVNRTSRPAPGVPPMPALSPTASPLAAQGRSPPPHLREAYQRRVHPASSGRGGSALPRPPASTPMQASPSSVEESIDGNYRRGSHHARSSMNSCRNGSGLEKSNNTLGLRTHELTQPMPSMSSRLPSMTQPNKLSTSATASSNMSMAQPPTQQQSASTATMPMVPTSPARLVSQPDVTLLSVTSPARRCCLVAESSDRSVETAPASTVRISLPPPPLPPAPAPAPRTSSTLGVTPASNSGTRDSSHQGEAEARTAARDGRISTEVSLRGNPRVRTLVNNLYQNVITIQPEEPLQYLAQLRASTVPQVTSTQLVATVTQRGEVKRALRQQSRTVPQSRQLLDRGNGSTHQPDSHLAAEANTSSASVSAELRRDSSETSDSDGGQTRAGSVQLTPQQPASAASRVGEVDLTGSLSSGAANRSVSLTAPDNPVAVVRLLPTSPSAPESLQPRAGSSGTVVDSLSMPQSIAGTVTRTSASSNVSTSGIAASKHGSLQSLPRPGVVANGLASSGFFSGFAVGCAGHQTGSSVALLQHGGGSGSTFRSSGGAAPHSMVSLAGSVSGVDRGETTPSDLSSLFSINSVDLHEFMAEFRLAKEEHYGGSVDHPTITLDELACIIESSSFPCTDAEVLLDLFDELQSCAQYLAGVWSPTCPPPEVSVTRKRNSSPPQLHGALGAGSLSSVSFDGAVTATAAVGGSATRKLRGVGNVSGPTWPAGRVQGAESCVTAAHPSSSIAAQDVSHGYGRLADEAQDDGDVTVGGRTDAKDGKALAIDSRTSEGLSYESPGRGGIYNPYSRSTADVLHGASPLQRQQGMLQHPYPDAKDIEDGEAAPRILFDTLLARMAYKLHGRYPSEAIRIAFYGMVVDEESVAAALESSGRSAGIGADGASLGANGRSLRGVVSTDSLTPSEVTAMGSGSAGMETMSYGTLPSCTVPLSRCIAEGLFARLGMVDMTAGQLQRGLRSAGLPTDQDEQRVCECHLEDFARLVRTITAVSERGSSVSPANPLLSSLRESYLQRASIFTVCNNNTSGGTVPATSTPWKE</sequence>
<evidence type="ECO:0000313" key="2">
    <source>
        <dbReference type="EMBL" id="AIN98215.1"/>
    </source>
</evidence>
<dbReference type="AlphaFoldDB" id="A0A088RQT5"/>
<dbReference type="VEuPathDB" id="TriTrypDB:LPMP_211360"/>
<feature type="compositionally biased region" description="Polar residues" evidence="1">
    <location>
        <begin position="398"/>
        <end position="420"/>
    </location>
</feature>
<feature type="compositionally biased region" description="Polar residues" evidence="1">
    <location>
        <begin position="297"/>
        <end position="313"/>
    </location>
</feature>
<feature type="compositionally biased region" description="Polar residues" evidence="1">
    <location>
        <begin position="1"/>
        <end position="38"/>
    </location>
</feature>
<evidence type="ECO:0000256" key="1">
    <source>
        <dbReference type="SAM" id="MobiDB-lite"/>
    </source>
</evidence>
<dbReference type="OrthoDB" id="248077at2759"/>
<keyword evidence="3" id="KW-1185">Reference proteome</keyword>
<dbReference type="VEuPathDB" id="TriTrypDB:LPAL13_210018200"/>
<proteinExistence type="predicted"/>